<protein>
    <submittedName>
        <fullName evidence="2">Uncharacterized protein</fullName>
    </submittedName>
</protein>
<comment type="caution">
    <text evidence="2">The sequence shown here is derived from an EMBL/GenBank/DDBJ whole genome shotgun (WGS) entry which is preliminary data.</text>
</comment>
<proteinExistence type="predicted"/>
<feature type="compositionally biased region" description="Basic and acidic residues" evidence="1">
    <location>
        <begin position="98"/>
        <end position="112"/>
    </location>
</feature>
<keyword evidence="3" id="KW-1185">Reference proteome</keyword>
<accession>A0ABQ9AR15</accession>
<reference evidence="2" key="2">
    <citation type="journal article" date="2023" name="Int. J. Mol. Sci.">
        <title>De Novo Assembly and Annotation of 11 Diverse Shrub Willow (Salix) Genomes Reveals Novel Gene Organization in Sex-Linked Regions.</title>
        <authorList>
            <person name="Hyden B."/>
            <person name="Feng K."/>
            <person name="Yates T.B."/>
            <person name="Jawdy S."/>
            <person name="Cereghino C."/>
            <person name="Smart L.B."/>
            <person name="Muchero W."/>
        </authorList>
    </citation>
    <scope>NUCLEOTIDE SEQUENCE</scope>
    <source>
        <tissue evidence="2">Shoot tip</tissue>
    </source>
</reference>
<gene>
    <name evidence="2" type="ORF">OIU77_005574</name>
</gene>
<feature type="region of interest" description="Disordered" evidence="1">
    <location>
        <begin position="1"/>
        <end position="37"/>
    </location>
</feature>
<sequence length="129" mass="13741">MQKIETSQQPISSFTPLNANPDKGCSTPITGHSILDEEDGEKRTGLFAIRFFFSDGLLTSMPAPRNPATLGVASICSGSESRCAIATDGSTSNSGGFEGEKESGVDQSREGYENYDVGFDQNGEDYVKS</sequence>
<feature type="compositionally biased region" description="Polar residues" evidence="1">
    <location>
        <begin position="1"/>
        <end position="18"/>
    </location>
</feature>
<evidence type="ECO:0000313" key="2">
    <source>
        <dbReference type="EMBL" id="KAJ6355004.1"/>
    </source>
</evidence>
<feature type="region of interest" description="Disordered" evidence="1">
    <location>
        <begin position="87"/>
        <end position="129"/>
    </location>
</feature>
<organism evidence="2 3">
    <name type="scientific">Salix suchowensis</name>
    <dbReference type="NCBI Taxonomy" id="1278906"/>
    <lineage>
        <taxon>Eukaryota</taxon>
        <taxon>Viridiplantae</taxon>
        <taxon>Streptophyta</taxon>
        <taxon>Embryophyta</taxon>
        <taxon>Tracheophyta</taxon>
        <taxon>Spermatophyta</taxon>
        <taxon>Magnoliopsida</taxon>
        <taxon>eudicotyledons</taxon>
        <taxon>Gunneridae</taxon>
        <taxon>Pentapetalae</taxon>
        <taxon>rosids</taxon>
        <taxon>fabids</taxon>
        <taxon>Malpighiales</taxon>
        <taxon>Salicaceae</taxon>
        <taxon>Saliceae</taxon>
        <taxon>Salix</taxon>
    </lineage>
</organism>
<name>A0ABQ9AR15_9ROSI</name>
<dbReference type="EMBL" id="JAPFFI010000017">
    <property type="protein sequence ID" value="KAJ6355004.1"/>
    <property type="molecule type" value="Genomic_DNA"/>
</dbReference>
<evidence type="ECO:0000256" key="1">
    <source>
        <dbReference type="SAM" id="MobiDB-lite"/>
    </source>
</evidence>
<dbReference type="Proteomes" id="UP001141253">
    <property type="component" value="Chromosome 18"/>
</dbReference>
<reference evidence="2" key="1">
    <citation type="submission" date="2022-10" db="EMBL/GenBank/DDBJ databases">
        <authorList>
            <person name="Hyden B.L."/>
            <person name="Feng K."/>
            <person name="Yates T."/>
            <person name="Jawdy S."/>
            <person name="Smart L.B."/>
            <person name="Muchero W."/>
        </authorList>
    </citation>
    <scope>NUCLEOTIDE SEQUENCE</scope>
    <source>
        <tissue evidence="2">Shoot tip</tissue>
    </source>
</reference>
<evidence type="ECO:0000313" key="3">
    <source>
        <dbReference type="Proteomes" id="UP001141253"/>
    </source>
</evidence>